<protein>
    <submittedName>
        <fullName evidence="7">Octaprenyl-diphosphate synthase</fullName>
    </submittedName>
</protein>
<reference evidence="7 8" key="1">
    <citation type="submission" date="2016-10" db="EMBL/GenBank/DDBJ databases">
        <authorList>
            <person name="de Groot N.N."/>
        </authorList>
    </citation>
    <scope>NUCLEOTIDE SEQUENCE [LARGE SCALE GENOMIC DNA]</scope>
    <source>
        <strain evidence="7 8">DSM 9990</strain>
    </source>
</reference>
<evidence type="ECO:0000313" key="7">
    <source>
        <dbReference type="EMBL" id="SFM92706.1"/>
    </source>
</evidence>
<dbReference type="Pfam" id="PF00348">
    <property type="entry name" value="polyprenyl_synt"/>
    <property type="match status" value="1"/>
</dbReference>
<dbReference type="Proteomes" id="UP000199611">
    <property type="component" value="Unassembled WGS sequence"/>
</dbReference>
<keyword evidence="4" id="KW-0479">Metal-binding</keyword>
<dbReference type="SFLD" id="SFLDS00005">
    <property type="entry name" value="Isoprenoid_Synthase_Type_I"/>
    <property type="match status" value="1"/>
</dbReference>
<dbReference type="AlphaFoldDB" id="A0A1I4UUV7"/>
<dbReference type="STRING" id="39841.SAMN05660836_01974"/>
<comment type="cofactor">
    <cofactor evidence="1">
        <name>Mg(2+)</name>
        <dbReference type="ChEBI" id="CHEBI:18420"/>
    </cofactor>
</comment>
<dbReference type="PANTHER" id="PTHR12001:SF69">
    <property type="entry name" value="ALL TRANS-POLYPRENYL-DIPHOSPHATE SYNTHASE PDSS1"/>
    <property type="match status" value="1"/>
</dbReference>
<sequence>MKPGLAERPFNVLIVNQDRKSIKNRLYERVKVDLARIEQELRAQVLSSVPLANTVGKYVIESGGKRLRPLLTVLCARLCGYDGDRDVRLALAFEFLHVATLLHDDVIDHAEVRRNRPAANTLWGNQAVVLVGDYLYSKALMLSVEYGDLGIIEVITRAANLMAEGEVLQLQHIGNVDMTEEEYYQVIWRKTAVLMSSACRAGAMLAGATPHEEALLNDYGYHLGMAFQLIDDLLDYSGTVEELGKPVGLDFAEHKATLPFIYALKNALDGDREKLIEAFSSAEKTAEVFQVVREIVERSGGIEYTERKAREHILKAHACLEKFPESEAKRVLYDLASFVVTRRN</sequence>
<dbReference type="RefSeq" id="WP_093395425.1">
    <property type="nucleotide sequence ID" value="NZ_FOUU01000007.1"/>
</dbReference>
<comment type="similarity">
    <text evidence="2 6">Belongs to the FPP/GGPP synthase family.</text>
</comment>
<accession>A0A1I4UUV7</accession>
<evidence type="ECO:0000256" key="6">
    <source>
        <dbReference type="RuleBase" id="RU004466"/>
    </source>
</evidence>
<evidence type="ECO:0000256" key="2">
    <source>
        <dbReference type="ARBA" id="ARBA00006706"/>
    </source>
</evidence>
<dbReference type="InterPro" id="IPR000092">
    <property type="entry name" value="Polyprenyl_synt"/>
</dbReference>
<evidence type="ECO:0000313" key="8">
    <source>
        <dbReference type="Proteomes" id="UP000199611"/>
    </source>
</evidence>
<dbReference type="CDD" id="cd00685">
    <property type="entry name" value="Trans_IPPS_HT"/>
    <property type="match status" value="1"/>
</dbReference>
<dbReference type="PANTHER" id="PTHR12001">
    <property type="entry name" value="GERANYLGERANYL PYROPHOSPHATE SYNTHASE"/>
    <property type="match status" value="1"/>
</dbReference>
<dbReference type="InterPro" id="IPR033749">
    <property type="entry name" value="Polyprenyl_synt_CS"/>
</dbReference>
<gene>
    <name evidence="7" type="ORF">SAMN05660836_01974</name>
</gene>
<keyword evidence="5" id="KW-0460">Magnesium</keyword>
<keyword evidence="8" id="KW-1185">Reference proteome</keyword>
<keyword evidence="3 6" id="KW-0808">Transferase</keyword>
<dbReference type="EMBL" id="FOUU01000007">
    <property type="protein sequence ID" value="SFM92706.1"/>
    <property type="molecule type" value="Genomic_DNA"/>
</dbReference>
<evidence type="ECO:0000256" key="4">
    <source>
        <dbReference type="ARBA" id="ARBA00022723"/>
    </source>
</evidence>
<organism evidence="7 8">
    <name type="scientific">Thermodesulforhabdus norvegica</name>
    <dbReference type="NCBI Taxonomy" id="39841"/>
    <lineage>
        <taxon>Bacteria</taxon>
        <taxon>Pseudomonadati</taxon>
        <taxon>Thermodesulfobacteriota</taxon>
        <taxon>Syntrophobacteria</taxon>
        <taxon>Syntrophobacterales</taxon>
        <taxon>Thermodesulforhabdaceae</taxon>
        <taxon>Thermodesulforhabdus</taxon>
    </lineage>
</organism>
<dbReference type="PROSITE" id="PS00444">
    <property type="entry name" value="POLYPRENYL_SYNTHASE_2"/>
    <property type="match status" value="1"/>
</dbReference>
<name>A0A1I4UUV7_9BACT</name>
<dbReference type="GO" id="GO:0004659">
    <property type="term" value="F:prenyltransferase activity"/>
    <property type="evidence" value="ECO:0007669"/>
    <property type="project" value="InterPro"/>
</dbReference>
<dbReference type="OrthoDB" id="9805316at2"/>
<evidence type="ECO:0000256" key="3">
    <source>
        <dbReference type="ARBA" id="ARBA00022679"/>
    </source>
</evidence>
<dbReference type="Gene3D" id="1.10.600.10">
    <property type="entry name" value="Farnesyl Diphosphate Synthase"/>
    <property type="match status" value="1"/>
</dbReference>
<dbReference type="GO" id="GO:0008299">
    <property type="term" value="P:isoprenoid biosynthetic process"/>
    <property type="evidence" value="ECO:0007669"/>
    <property type="project" value="InterPro"/>
</dbReference>
<dbReference type="SUPFAM" id="SSF48576">
    <property type="entry name" value="Terpenoid synthases"/>
    <property type="match status" value="1"/>
</dbReference>
<evidence type="ECO:0000256" key="5">
    <source>
        <dbReference type="ARBA" id="ARBA00022842"/>
    </source>
</evidence>
<dbReference type="GO" id="GO:0046872">
    <property type="term" value="F:metal ion binding"/>
    <property type="evidence" value="ECO:0007669"/>
    <property type="project" value="UniProtKB-KW"/>
</dbReference>
<proteinExistence type="inferred from homology"/>
<dbReference type="InterPro" id="IPR008949">
    <property type="entry name" value="Isoprenoid_synthase_dom_sf"/>
</dbReference>
<evidence type="ECO:0000256" key="1">
    <source>
        <dbReference type="ARBA" id="ARBA00001946"/>
    </source>
</evidence>